<protein>
    <recommendedName>
        <fullName evidence="2">DUF6542 domain-containing protein</fullName>
    </recommendedName>
</protein>
<evidence type="ECO:0000313" key="4">
    <source>
        <dbReference type="Proteomes" id="UP001168537"/>
    </source>
</evidence>
<evidence type="ECO:0000259" key="2">
    <source>
        <dbReference type="Pfam" id="PF20177"/>
    </source>
</evidence>
<sequence>MERARTLWEEGREPAFQVVALGLAVTLTAVVLDVWLLGDVGLLFDLCFVGLCVALALRVRPSDFFVVGVLPPLLMLVVFAMLGSTRPDTIAQPHDGAVQAVVSGLSTHSAALVVGYLLCLACLFVRQRVLTAAGRPTDLLGS</sequence>
<dbReference type="Proteomes" id="UP001168537">
    <property type="component" value="Unassembled WGS sequence"/>
</dbReference>
<dbReference type="RefSeq" id="WP_300959041.1">
    <property type="nucleotide sequence ID" value="NZ_JAUHJR010000001.1"/>
</dbReference>
<keyword evidence="4" id="KW-1185">Reference proteome</keyword>
<dbReference type="Pfam" id="PF20177">
    <property type="entry name" value="DUF6542"/>
    <property type="match status" value="1"/>
</dbReference>
<gene>
    <name evidence="3" type="ORF">QWY29_02315</name>
</gene>
<keyword evidence="1" id="KW-1133">Transmembrane helix</keyword>
<comment type="caution">
    <text evidence="3">The sequence shown here is derived from an EMBL/GenBank/DDBJ whole genome shotgun (WGS) entry which is preliminary data.</text>
</comment>
<feature type="transmembrane region" description="Helical" evidence="1">
    <location>
        <begin position="40"/>
        <end position="57"/>
    </location>
</feature>
<keyword evidence="1" id="KW-0812">Transmembrane</keyword>
<reference evidence="3" key="1">
    <citation type="submission" date="2023-06" db="EMBL/GenBank/DDBJ databases">
        <title>Draft genome sequence of Nocardioides sp. SOB72.</title>
        <authorList>
            <person name="Zhang G."/>
        </authorList>
    </citation>
    <scope>NUCLEOTIDE SEQUENCE</scope>
    <source>
        <strain evidence="3">SOB72</strain>
    </source>
</reference>
<name>A0ABT8EPX5_9ACTN</name>
<dbReference type="EMBL" id="JAUHJR010000001">
    <property type="protein sequence ID" value="MDN4160174.1"/>
    <property type="molecule type" value="Genomic_DNA"/>
</dbReference>
<accession>A0ABT8EPX5</accession>
<organism evidence="3 4">
    <name type="scientific">Nocardioides abyssi</name>
    <dbReference type="NCBI Taxonomy" id="3058370"/>
    <lineage>
        <taxon>Bacteria</taxon>
        <taxon>Bacillati</taxon>
        <taxon>Actinomycetota</taxon>
        <taxon>Actinomycetes</taxon>
        <taxon>Propionibacteriales</taxon>
        <taxon>Nocardioidaceae</taxon>
        <taxon>Nocardioides</taxon>
    </lineage>
</organism>
<dbReference type="InterPro" id="IPR046672">
    <property type="entry name" value="DUF6542"/>
</dbReference>
<feature type="domain" description="DUF6542" evidence="2">
    <location>
        <begin position="14"/>
        <end position="126"/>
    </location>
</feature>
<evidence type="ECO:0000313" key="3">
    <source>
        <dbReference type="EMBL" id="MDN4160174.1"/>
    </source>
</evidence>
<feature type="transmembrane region" description="Helical" evidence="1">
    <location>
        <begin position="105"/>
        <end position="125"/>
    </location>
</feature>
<proteinExistence type="predicted"/>
<feature type="transmembrane region" description="Helical" evidence="1">
    <location>
        <begin position="15"/>
        <end position="34"/>
    </location>
</feature>
<feature type="transmembrane region" description="Helical" evidence="1">
    <location>
        <begin position="64"/>
        <end position="85"/>
    </location>
</feature>
<evidence type="ECO:0000256" key="1">
    <source>
        <dbReference type="SAM" id="Phobius"/>
    </source>
</evidence>
<keyword evidence="1" id="KW-0472">Membrane</keyword>